<dbReference type="Gene3D" id="3.40.50.300">
    <property type="entry name" value="P-loop containing nucleotide triphosphate hydrolases"/>
    <property type="match status" value="2"/>
</dbReference>
<dbReference type="PROSITE" id="PS00211">
    <property type="entry name" value="ABC_TRANSPORTER_1"/>
    <property type="match status" value="2"/>
</dbReference>
<keyword evidence="8" id="KW-0472">Membrane</keyword>
<sequence>MTAPLLTVDNFTFSYDEAEKPVLHNLSFTVEQGEALLLLGPSGSGKSSLALCLNGLYPAAVDGSSTGEISLAGKKLDAYLPGEASRRIGVVFQDPDAQFCMLTVEDELAFGLENLNVPREEMADRMEWALGLVDLQNYRTSPIASLSGGMKQKLALACVLAMKPDLIILDEPTAMLDPVTTKELAETIKALHAELGFSLLVIEHKLDHWISFMDRCLIFTETGEVMFDGIPEDGFSFYLDELKEQGVWLPKPLVFSEQLNMAGKLPLTEDELLAAMNWQAFEKAGQLLQKERREYSGTILETRKLSFLRGAKPILKQVNVRLPKGALTAIVGPNGAGKSTLSYTLAGLETPDNGEVLYEKEPLAHLSGAAMSEKIGYVFQNPEHQFITDSVYEEIAFSLRMQKKKEADIEQIVGEILAACRLQGLAHQHPFSLSQGQKRRLSVATMLVDEQSLFILDEPTYGQDQKAAAELMKMVEKRLAAGFSAVMITHDMELVAAFADQVIVLVEGEVLFAGVPHDLFSDRSGLLEKAQLERPLAYSIREKWRLRGESLAASQA</sequence>
<evidence type="ECO:0000313" key="10">
    <source>
        <dbReference type="EMBL" id="KAB7707034.1"/>
    </source>
</evidence>
<keyword evidence="7" id="KW-1278">Translocase</keyword>
<dbReference type="CDD" id="cd03225">
    <property type="entry name" value="ABC_cobalt_CbiO_domain1"/>
    <property type="match status" value="2"/>
</dbReference>
<dbReference type="NCBIfam" id="NF010167">
    <property type="entry name" value="PRK13648.1"/>
    <property type="match status" value="2"/>
</dbReference>
<evidence type="ECO:0000259" key="9">
    <source>
        <dbReference type="PROSITE" id="PS50893"/>
    </source>
</evidence>
<dbReference type="InterPro" id="IPR050095">
    <property type="entry name" value="ECF_ABC_transporter_ATP-bd"/>
</dbReference>
<dbReference type="GO" id="GO:0043190">
    <property type="term" value="C:ATP-binding cassette (ABC) transporter complex"/>
    <property type="evidence" value="ECO:0007669"/>
    <property type="project" value="TreeGrafter"/>
</dbReference>
<name>A0A6I1FFU3_9BACI</name>
<dbReference type="PROSITE" id="PS50893">
    <property type="entry name" value="ABC_TRANSPORTER_2"/>
    <property type="match status" value="2"/>
</dbReference>
<evidence type="ECO:0000256" key="2">
    <source>
        <dbReference type="ARBA" id="ARBA00005417"/>
    </source>
</evidence>
<dbReference type="InterPro" id="IPR003593">
    <property type="entry name" value="AAA+_ATPase"/>
</dbReference>
<dbReference type="Proteomes" id="UP000429595">
    <property type="component" value="Unassembled WGS sequence"/>
</dbReference>
<feature type="domain" description="ABC transporter" evidence="9">
    <location>
        <begin position="300"/>
        <end position="532"/>
    </location>
</feature>
<dbReference type="Pfam" id="PF00005">
    <property type="entry name" value="ABC_tran"/>
    <property type="match status" value="2"/>
</dbReference>
<dbReference type="InterPro" id="IPR003439">
    <property type="entry name" value="ABC_transporter-like_ATP-bd"/>
</dbReference>
<dbReference type="GO" id="GO:0016887">
    <property type="term" value="F:ATP hydrolysis activity"/>
    <property type="evidence" value="ECO:0007669"/>
    <property type="project" value="InterPro"/>
</dbReference>
<evidence type="ECO:0000256" key="1">
    <source>
        <dbReference type="ARBA" id="ARBA00004202"/>
    </source>
</evidence>
<comment type="similarity">
    <text evidence="2">Belongs to the ABC transporter superfamily.</text>
</comment>
<comment type="subcellular location">
    <subcellularLocation>
        <location evidence="1">Cell membrane</location>
        <topology evidence="1">Peripheral membrane protein</topology>
    </subcellularLocation>
</comment>
<evidence type="ECO:0000256" key="8">
    <source>
        <dbReference type="ARBA" id="ARBA00023136"/>
    </source>
</evidence>
<dbReference type="AlphaFoldDB" id="A0A6I1FFU3"/>
<dbReference type="InterPro" id="IPR015856">
    <property type="entry name" value="ABC_transpr_CbiO/EcfA_su"/>
</dbReference>
<protein>
    <submittedName>
        <fullName evidence="10">ATP-binding cassette domain-containing protein</fullName>
    </submittedName>
</protein>
<dbReference type="GO" id="GO:0042626">
    <property type="term" value="F:ATPase-coupled transmembrane transporter activity"/>
    <property type="evidence" value="ECO:0007669"/>
    <property type="project" value="TreeGrafter"/>
</dbReference>
<keyword evidence="11" id="KW-1185">Reference proteome</keyword>
<keyword evidence="4" id="KW-1003">Cell membrane</keyword>
<evidence type="ECO:0000256" key="5">
    <source>
        <dbReference type="ARBA" id="ARBA00022741"/>
    </source>
</evidence>
<reference evidence="10 11" key="1">
    <citation type="submission" date="2019-10" db="EMBL/GenBank/DDBJ databases">
        <title>Bacillus aerolatum sp. nov., isolated from bioaerosol of sport playgrounds.</title>
        <authorList>
            <person name="Chen P."/>
            <person name="Zhang G."/>
        </authorList>
    </citation>
    <scope>NUCLEOTIDE SEQUENCE [LARGE SCALE GENOMIC DNA]</scope>
    <source>
        <strain evidence="10 11">CX253</strain>
    </source>
</reference>
<dbReference type="PANTHER" id="PTHR43553">
    <property type="entry name" value="HEAVY METAL TRANSPORTER"/>
    <property type="match status" value="1"/>
</dbReference>
<dbReference type="InterPro" id="IPR017871">
    <property type="entry name" value="ABC_transporter-like_CS"/>
</dbReference>
<organism evidence="10 11">
    <name type="scientific">Bacillus aerolatus</name>
    <dbReference type="NCBI Taxonomy" id="2653354"/>
    <lineage>
        <taxon>Bacteria</taxon>
        <taxon>Bacillati</taxon>
        <taxon>Bacillota</taxon>
        <taxon>Bacilli</taxon>
        <taxon>Bacillales</taxon>
        <taxon>Bacillaceae</taxon>
        <taxon>Bacillus</taxon>
    </lineage>
</organism>
<dbReference type="SMART" id="SM00382">
    <property type="entry name" value="AAA"/>
    <property type="match status" value="2"/>
</dbReference>
<dbReference type="EMBL" id="WEIO01000004">
    <property type="protein sequence ID" value="KAB7707034.1"/>
    <property type="molecule type" value="Genomic_DNA"/>
</dbReference>
<dbReference type="GO" id="GO:0005524">
    <property type="term" value="F:ATP binding"/>
    <property type="evidence" value="ECO:0007669"/>
    <property type="project" value="UniProtKB-KW"/>
</dbReference>
<keyword evidence="6 10" id="KW-0067">ATP-binding</keyword>
<feature type="domain" description="ABC transporter" evidence="9">
    <location>
        <begin position="6"/>
        <end position="247"/>
    </location>
</feature>
<proteinExistence type="inferred from homology"/>
<dbReference type="InterPro" id="IPR027417">
    <property type="entry name" value="P-loop_NTPase"/>
</dbReference>
<gene>
    <name evidence="10" type="ORF">F9802_08415</name>
</gene>
<keyword evidence="5" id="KW-0547">Nucleotide-binding</keyword>
<evidence type="ECO:0000313" key="11">
    <source>
        <dbReference type="Proteomes" id="UP000429595"/>
    </source>
</evidence>
<dbReference type="PANTHER" id="PTHR43553:SF19">
    <property type="entry name" value="HMP_THIAMINE IMPORT ATP-BINDING PROTEIN YKOD-RELATED"/>
    <property type="match status" value="1"/>
</dbReference>
<evidence type="ECO:0000256" key="4">
    <source>
        <dbReference type="ARBA" id="ARBA00022475"/>
    </source>
</evidence>
<comment type="caution">
    <text evidence="10">The sequence shown here is derived from an EMBL/GenBank/DDBJ whole genome shotgun (WGS) entry which is preliminary data.</text>
</comment>
<evidence type="ECO:0000256" key="6">
    <source>
        <dbReference type="ARBA" id="ARBA00022840"/>
    </source>
</evidence>
<dbReference type="SUPFAM" id="SSF52540">
    <property type="entry name" value="P-loop containing nucleoside triphosphate hydrolases"/>
    <property type="match status" value="2"/>
</dbReference>
<dbReference type="RefSeq" id="WP_152150895.1">
    <property type="nucleotide sequence ID" value="NZ_WEIO01000004.1"/>
</dbReference>
<keyword evidence="3" id="KW-0813">Transport</keyword>
<accession>A0A6I1FFU3</accession>
<evidence type="ECO:0000256" key="3">
    <source>
        <dbReference type="ARBA" id="ARBA00022448"/>
    </source>
</evidence>
<evidence type="ECO:0000256" key="7">
    <source>
        <dbReference type="ARBA" id="ARBA00022967"/>
    </source>
</evidence>